<reference evidence="2" key="1">
    <citation type="submission" date="2020-12" db="EMBL/GenBank/DDBJ databases">
        <title>Methylobrevis albus sp. nov., isolated from fresh water lack sediment.</title>
        <authorList>
            <person name="Zou Q."/>
        </authorList>
    </citation>
    <scope>NUCLEOTIDE SEQUENCE</scope>
    <source>
        <strain evidence="2">L22</strain>
    </source>
</reference>
<gene>
    <name evidence="2" type="ORF">I5731_04930</name>
</gene>
<dbReference type="RefSeq" id="WP_197310256.1">
    <property type="nucleotide sequence ID" value="NZ_JADZLT010000041.1"/>
</dbReference>
<dbReference type="SUPFAM" id="SSF51391">
    <property type="entry name" value="Thiamin phosphate synthase"/>
    <property type="match status" value="1"/>
</dbReference>
<dbReference type="EMBL" id="JADZLT010000041">
    <property type="protein sequence ID" value="MBH0237157.1"/>
    <property type="molecule type" value="Genomic_DNA"/>
</dbReference>
<dbReference type="Pfam" id="PF02581">
    <property type="entry name" value="TMP-TENI"/>
    <property type="match status" value="1"/>
</dbReference>
<dbReference type="EC" id="2.5.1.3" evidence="2"/>
<dbReference type="CDD" id="cd00564">
    <property type="entry name" value="TMP_TenI"/>
    <property type="match status" value="1"/>
</dbReference>
<comment type="caution">
    <text evidence="2">The sequence shown here is derived from an EMBL/GenBank/DDBJ whole genome shotgun (WGS) entry which is preliminary data.</text>
</comment>
<dbReference type="GO" id="GO:0004789">
    <property type="term" value="F:thiamine-phosphate diphosphorylase activity"/>
    <property type="evidence" value="ECO:0007669"/>
    <property type="project" value="UniProtKB-EC"/>
</dbReference>
<proteinExistence type="predicted"/>
<organism evidence="2 3">
    <name type="scientific">Methylobrevis albus</name>
    <dbReference type="NCBI Taxonomy" id="2793297"/>
    <lineage>
        <taxon>Bacteria</taxon>
        <taxon>Pseudomonadati</taxon>
        <taxon>Pseudomonadota</taxon>
        <taxon>Alphaproteobacteria</taxon>
        <taxon>Hyphomicrobiales</taxon>
        <taxon>Pleomorphomonadaceae</taxon>
        <taxon>Methylobrevis</taxon>
    </lineage>
</organism>
<evidence type="ECO:0000313" key="2">
    <source>
        <dbReference type="EMBL" id="MBH0237157.1"/>
    </source>
</evidence>
<accession>A0A931MXI2</accession>
<dbReference type="InterPro" id="IPR013785">
    <property type="entry name" value="Aldolase_TIM"/>
</dbReference>
<sequence length="216" mass="22422">MSRSRLFLITPRSIDLEPFAAELDEALAAGDVASLLVAVETTSEAALQRIAERLVPIAQARGVAAMVRGDSRAAARAKADGLHVDTGIAGITDAVEKFQPKSFVGAGGIKTRDDAMAAGEAGADYLLFGMIDLPEAPEPHRKSIDLGHWWASVFEPPCVVLAGADIESVTDAAGTGAEFVAVRDAVWAHPEGAAAAIRRANLLLDAAATPNGEEDA</sequence>
<evidence type="ECO:0000313" key="3">
    <source>
        <dbReference type="Proteomes" id="UP000631694"/>
    </source>
</evidence>
<evidence type="ECO:0000259" key="1">
    <source>
        <dbReference type="Pfam" id="PF02581"/>
    </source>
</evidence>
<name>A0A931MXI2_9HYPH</name>
<dbReference type="Gene3D" id="3.20.20.70">
    <property type="entry name" value="Aldolase class I"/>
    <property type="match status" value="1"/>
</dbReference>
<dbReference type="InterPro" id="IPR036206">
    <property type="entry name" value="ThiamineP_synth_sf"/>
</dbReference>
<keyword evidence="2" id="KW-0808">Transferase</keyword>
<keyword evidence="3" id="KW-1185">Reference proteome</keyword>
<dbReference type="InterPro" id="IPR022998">
    <property type="entry name" value="ThiamineP_synth_TenI"/>
</dbReference>
<dbReference type="Proteomes" id="UP000631694">
    <property type="component" value="Unassembled WGS sequence"/>
</dbReference>
<dbReference type="GO" id="GO:0009228">
    <property type="term" value="P:thiamine biosynthetic process"/>
    <property type="evidence" value="ECO:0007669"/>
    <property type="project" value="UniProtKB-KW"/>
</dbReference>
<protein>
    <submittedName>
        <fullName evidence="2">Thiamine phosphate synthase</fullName>
        <ecNumber evidence="2">2.5.1.3</ecNumber>
    </submittedName>
</protein>
<dbReference type="NCBIfam" id="NF005080">
    <property type="entry name" value="PRK06512.1"/>
    <property type="match status" value="1"/>
</dbReference>
<dbReference type="AlphaFoldDB" id="A0A931MXI2"/>
<feature type="domain" description="Thiamine phosphate synthase/TenI" evidence="1">
    <location>
        <begin position="6"/>
        <end position="186"/>
    </location>
</feature>